<dbReference type="InterPro" id="IPR044774">
    <property type="entry name" value="Suv3_DEXQc"/>
</dbReference>
<dbReference type="GO" id="GO:0000965">
    <property type="term" value="P:mitochondrial RNA 3'-end processing"/>
    <property type="evidence" value="ECO:0007669"/>
    <property type="project" value="TreeGrafter"/>
</dbReference>
<dbReference type="SMART" id="SM00487">
    <property type="entry name" value="DEXDc"/>
    <property type="match status" value="1"/>
</dbReference>
<dbReference type="CDD" id="cd18805">
    <property type="entry name" value="SF2_C_suv3"/>
    <property type="match status" value="1"/>
</dbReference>
<dbReference type="Pfam" id="PF00271">
    <property type="entry name" value="Helicase_C"/>
    <property type="match status" value="1"/>
</dbReference>
<dbReference type="SMART" id="SM00490">
    <property type="entry name" value="HELICc"/>
    <property type="match status" value="1"/>
</dbReference>
<proteinExistence type="predicted"/>
<dbReference type="PANTHER" id="PTHR12131:SF1">
    <property type="entry name" value="ATP-DEPENDENT RNA HELICASE SUPV3L1, MITOCHONDRIAL-RELATED"/>
    <property type="match status" value="1"/>
</dbReference>
<keyword evidence="6" id="KW-0067">ATP-binding</keyword>
<protein>
    <recommendedName>
        <fullName evidence="10">ATP-dependent RNA helicase SUV3, mitochondrial</fullName>
        <ecNumber evidence="2">3.6.4.13</ecNumber>
    </recommendedName>
</protein>
<evidence type="ECO:0000256" key="10">
    <source>
        <dbReference type="ARBA" id="ARBA00071444"/>
    </source>
</evidence>
<evidence type="ECO:0000259" key="12">
    <source>
        <dbReference type="PROSITE" id="PS51194"/>
    </source>
</evidence>
<name>A0A0H5C8N0_CYBJN</name>
<sequence>MIRSNILCVSRGYCKSFSTASVLSATKRKHSQKKKKQQSQRVPYTVRQRQQEQLDVRSNKWISGEDVMNYSNHMSFDDVSKNSMIPHITDEMKEWVELGLFDLQRKVRNGVLRWFEMDSTFEKTKNIAMKSFEHDISDALVRATDSEGSVTLADLLVPTVETLPSSLMAVQYPNEMLEKFFKSKNIGNDQELQREYLFEMTFQHYLRTVATQRSQAQDLTVSISNPAEWYPVARRLKRKLILHVGPTNSGKTYNALQRLKASNNGLYAGPLRLLAREVYHRFKSEGFRCNLVTGEEVIQDLDEFGNKASLSCSTVEMVDLNTEFEVAVIDEIQMIGDTNRGWAWTNALIGVRAHEVHLCGEASIVDLVKKIAHMTGDEVIVKEYKRLGKLHVEERHLANKLSDLKKGDCIVVFSKKKILQYKAEIERLTKLKAGVIYGALPAETRTEQARKFNDGEYDVLVASDAIGMGLNLRIKRVIFDSHKKFDGTKMIDIPVPHMKQIGGRAGRYKVAPSATTPTPSLNNESNDESVGYITAFTRDTLKRIHKCMNHETIKVEKAILWPSDEIWSHYISEFPNDTLLSVIMERFKKEVSKSKIYEIAEIDERTKIVQVLESIRGMLLTDMLRIATAPISPRLPDFQSVLYGYGFNVCRNQTKNCFEFDFLDFTLLKEKIWDVQDLSHLENLHKYLMVWMWMNNRYPELFVIRESATDAKNLIEERIEETLSYKDDVYRKQIQQRTNV</sequence>
<dbReference type="Gene3D" id="1.20.58.1080">
    <property type="match status" value="1"/>
</dbReference>
<dbReference type="SUPFAM" id="SSF52540">
    <property type="entry name" value="P-loop containing nucleoside triphosphate hydrolases"/>
    <property type="match status" value="1"/>
</dbReference>
<evidence type="ECO:0000256" key="2">
    <source>
        <dbReference type="ARBA" id="ARBA00012552"/>
    </source>
</evidence>
<dbReference type="Gene3D" id="1.20.272.40">
    <property type="match status" value="1"/>
</dbReference>
<dbReference type="InterPro" id="IPR022192">
    <property type="entry name" value="SUV3_C"/>
</dbReference>
<evidence type="ECO:0000256" key="1">
    <source>
        <dbReference type="ARBA" id="ARBA00004173"/>
    </source>
</evidence>
<comment type="catalytic activity">
    <reaction evidence="9">
        <text>ATP + H2O = ADP + phosphate + H(+)</text>
        <dbReference type="Rhea" id="RHEA:13065"/>
        <dbReference type="ChEBI" id="CHEBI:15377"/>
        <dbReference type="ChEBI" id="CHEBI:15378"/>
        <dbReference type="ChEBI" id="CHEBI:30616"/>
        <dbReference type="ChEBI" id="CHEBI:43474"/>
        <dbReference type="ChEBI" id="CHEBI:456216"/>
        <dbReference type="EC" id="3.6.4.13"/>
    </reaction>
</comment>
<dbReference type="Pfam" id="PF12513">
    <property type="entry name" value="SUV3_C"/>
    <property type="match status" value="1"/>
</dbReference>
<accession>A0A0H5C8N0</accession>
<feature type="region of interest" description="Disordered" evidence="11">
    <location>
        <begin position="27"/>
        <end position="46"/>
    </location>
</feature>
<keyword evidence="3" id="KW-0547">Nucleotide-binding</keyword>
<dbReference type="InterPro" id="IPR055206">
    <property type="entry name" value="DEXQc_SUV3"/>
</dbReference>
<feature type="domain" description="Helicase C-terminal" evidence="12">
    <location>
        <begin position="396"/>
        <end position="566"/>
    </location>
</feature>
<organism evidence="13 14">
    <name type="scientific">Cyberlindnera jadinii (strain ATCC 18201 / CBS 1600 / BCRC 20928 / JCM 3617 / NBRC 0987 / NRRL Y-1542)</name>
    <name type="common">Torula yeast</name>
    <name type="synonym">Candida utilis</name>
    <dbReference type="NCBI Taxonomy" id="983966"/>
    <lineage>
        <taxon>Eukaryota</taxon>
        <taxon>Fungi</taxon>
        <taxon>Dikarya</taxon>
        <taxon>Ascomycota</taxon>
        <taxon>Saccharomycotina</taxon>
        <taxon>Saccharomycetes</taxon>
        <taxon>Phaffomycetales</taxon>
        <taxon>Phaffomycetaceae</taxon>
        <taxon>Cyberlindnera</taxon>
    </lineage>
</organism>
<dbReference type="GO" id="GO:0005524">
    <property type="term" value="F:ATP binding"/>
    <property type="evidence" value="ECO:0007669"/>
    <property type="project" value="UniProtKB-KW"/>
</dbReference>
<keyword evidence="8" id="KW-0496">Mitochondrion</keyword>
<dbReference type="FunFam" id="3.40.50.300:FF:000269">
    <property type="entry name" value="ATP-dependent RNA helicase SUPV3L1, mitochondrial"/>
    <property type="match status" value="1"/>
</dbReference>
<comment type="subcellular location">
    <subcellularLocation>
        <location evidence="1">Mitochondrion</location>
    </subcellularLocation>
</comment>
<dbReference type="InterPro" id="IPR014001">
    <property type="entry name" value="Helicase_ATP-bd"/>
</dbReference>
<evidence type="ECO:0000256" key="8">
    <source>
        <dbReference type="ARBA" id="ARBA00023128"/>
    </source>
</evidence>
<reference evidence="14" key="1">
    <citation type="journal article" date="2015" name="J. Biotechnol.">
        <title>The structure of the Cyberlindnera jadinii genome and its relation to Candida utilis analyzed by the occurrence of single nucleotide polymorphisms.</title>
        <authorList>
            <person name="Rupp O."/>
            <person name="Brinkrolf K."/>
            <person name="Buerth C."/>
            <person name="Kunigo M."/>
            <person name="Schneider J."/>
            <person name="Jaenicke S."/>
            <person name="Goesmann A."/>
            <person name="Puehler A."/>
            <person name="Jaeger K.-E."/>
            <person name="Ernst J.F."/>
        </authorList>
    </citation>
    <scope>NUCLEOTIDE SEQUENCE [LARGE SCALE GENOMIC DNA]</scope>
    <source>
        <strain evidence="14">ATCC 18201 / CBS 1600 / BCRC 20928 / JCM 3617 / NBRC 0987 / NRRL Y-1542</strain>
    </source>
</reference>
<dbReference type="Gene3D" id="3.40.50.300">
    <property type="entry name" value="P-loop containing nucleotide triphosphate hydrolases"/>
    <property type="match status" value="2"/>
</dbReference>
<dbReference type="Pfam" id="PF22527">
    <property type="entry name" value="DEXQc_Suv3"/>
    <property type="match status" value="1"/>
</dbReference>
<dbReference type="InterPro" id="IPR050699">
    <property type="entry name" value="RNA-DNA_Helicase"/>
</dbReference>
<keyword evidence="4" id="KW-0378">Hydrolase</keyword>
<dbReference type="Proteomes" id="UP000038830">
    <property type="component" value="Unassembled WGS sequence"/>
</dbReference>
<dbReference type="InterPro" id="IPR001650">
    <property type="entry name" value="Helicase_C-like"/>
</dbReference>
<evidence type="ECO:0000313" key="13">
    <source>
        <dbReference type="EMBL" id="CEP24666.1"/>
    </source>
</evidence>
<dbReference type="InterPro" id="IPR027417">
    <property type="entry name" value="P-loop_NTPase"/>
</dbReference>
<evidence type="ECO:0000256" key="11">
    <source>
        <dbReference type="SAM" id="MobiDB-lite"/>
    </source>
</evidence>
<dbReference type="PROSITE" id="PS51194">
    <property type="entry name" value="HELICASE_CTER"/>
    <property type="match status" value="1"/>
</dbReference>
<dbReference type="GO" id="GO:0045025">
    <property type="term" value="C:mitochondrial degradosome"/>
    <property type="evidence" value="ECO:0007669"/>
    <property type="project" value="TreeGrafter"/>
</dbReference>
<evidence type="ECO:0000256" key="4">
    <source>
        <dbReference type="ARBA" id="ARBA00022801"/>
    </source>
</evidence>
<dbReference type="EMBL" id="CDQK01000006">
    <property type="protein sequence ID" value="CEP24666.1"/>
    <property type="molecule type" value="Genomic_DNA"/>
</dbReference>
<evidence type="ECO:0000256" key="3">
    <source>
        <dbReference type="ARBA" id="ARBA00022741"/>
    </source>
</evidence>
<feature type="compositionally biased region" description="Basic residues" evidence="11">
    <location>
        <begin position="27"/>
        <end position="38"/>
    </location>
</feature>
<evidence type="ECO:0000256" key="7">
    <source>
        <dbReference type="ARBA" id="ARBA00022946"/>
    </source>
</evidence>
<dbReference type="AlphaFoldDB" id="A0A0H5C8N0"/>
<dbReference type="GO" id="GO:0003724">
    <property type="term" value="F:RNA helicase activity"/>
    <property type="evidence" value="ECO:0007669"/>
    <property type="project" value="UniProtKB-EC"/>
</dbReference>
<dbReference type="CDD" id="cd17913">
    <property type="entry name" value="DEXQc_Suv3"/>
    <property type="match status" value="1"/>
</dbReference>
<dbReference type="GO" id="GO:0016787">
    <property type="term" value="F:hydrolase activity"/>
    <property type="evidence" value="ECO:0007669"/>
    <property type="project" value="UniProtKB-KW"/>
</dbReference>
<dbReference type="FunFam" id="3.40.50.300:FF:001549">
    <property type="entry name" value="SUV3p ATP-dependent RNA helicase"/>
    <property type="match status" value="1"/>
</dbReference>
<dbReference type="EC" id="3.6.4.13" evidence="2"/>
<evidence type="ECO:0000256" key="6">
    <source>
        <dbReference type="ARBA" id="ARBA00022840"/>
    </source>
</evidence>
<evidence type="ECO:0000256" key="9">
    <source>
        <dbReference type="ARBA" id="ARBA00047984"/>
    </source>
</evidence>
<evidence type="ECO:0000256" key="5">
    <source>
        <dbReference type="ARBA" id="ARBA00022806"/>
    </source>
</evidence>
<dbReference type="PANTHER" id="PTHR12131">
    <property type="entry name" value="ATP-DEPENDENT RNA AND DNA HELICASE"/>
    <property type="match status" value="1"/>
</dbReference>
<gene>
    <name evidence="13" type="primary">SUV3</name>
    <name evidence="13" type="ORF">BN1211_5552</name>
</gene>
<keyword evidence="7" id="KW-0809">Transit peptide</keyword>
<evidence type="ECO:0000313" key="14">
    <source>
        <dbReference type="Proteomes" id="UP000038830"/>
    </source>
</evidence>
<keyword evidence="5" id="KW-0347">Helicase</keyword>